<evidence type="ECO:0000313" key="1">
    <source>
        <dbReference type="EMBL" id="HIY77618.1"/>
    </source>
</evidence>
<dbReference type="AlphaFoldDB" id="A0A9D1ZA63"/>
<dbReference type="Proteomes" id="UP000824135">
    <property type="component" value="Unassembled WGS sequence"/>
</dbReference>
<name>A0A9D1ZA63_9FIRM</name>
<sequence>MAKKREKVSAFILTVLLIAAVCASLLFAYPALTKKSRPQAQGYSGILRVWQIDSFEGGRGARSSFLSTVAKKFEKENPGVLVMVAAHSAESAANALREGNVPDLISYGTGIDFVSDYALPLKKYECAATSSGGAAYGVPWCRGGYMLFTADGDFTDVSDTNTVISQGNGAFPAAAAALEGMRGQFDVMPSVRAYTALIGGEYKYMLGSQRDVYRFITREFNVLAKPLYAFSDLYQYISVLSDETKIFNLCNQFIGLLVSEPMQKQLTKIGMMSPYFSIYGADDPIMSEAEKNAPQNILAAYVDENARKAFSELAWQILKGDENGAKKIKNYLA</sequence>
<comment type="caution">
    <text evidence="1">The sequence shown here is derived from an EMBL/GenBank/DDBJ whole genome shotgun (WGS) entry which is preliminary data.</text>
</comment>
<evidence type="ECO:0000313" key="2">
    <source>
        <dbReference type="Proteomes" id="UP000824135"/>
    </source>
</evidence>
<proteinExistence type="predicted"/>
<protein>
    <recommendedName>
        <fullName evidence="3">Extracellular solute-binding protein</fullName>
    </recommendedName>
</protein>
<dbReference type="SUPFAM" id="SSF53850">
    <property type="entry name" value="Periplasmic binding protein-like II"/>
    <property type="match status" value="1"/>
</dbReference>
<gene>
    <name evidence="1" type="ORF">H9728_01100</name>
</gene>
<dbReference type="EMBL" id="DXCO01000008">
    <property type="protein sequence ID" value="HIY77618.1"/>
    <property type="molecule type" value="Genomic_DNA"/>
</dbReference>
<accession>A0A9D1ZA63</accession>
<reference evidence="1" key="1">
    <citation type="journal article" date="2021" name="PeerJ">
        <title>Extensive microbial diversity within the chicken gut microbiome revealed by metagenomics and culture.</title>
        <authorList>
            <person name="Gilroy R."/>
            <person name="Ravi A."/>
            <person name="Getino M."/>
            <person name="Pursley I."/>
            <person name="Horton D.L."/>
            <person name="Alikhan N.F."/>
            <person name="Baker D."/>
            <person name="Gharbi K."/>
            <person name="Hall N."/>
            <person name="Watson M."/>
            <person name="Adriaenssens E.M."/>
            <person name="Foster-Nyarko E."/>
            <person name="Jarju S."/>
            <person name="Secka A."/>
            <person name="Antonio M."/>
            <person name="Oren A."/>
            <person name="Chaudhuri R.R."/>
            <person name="La Ragione R."/>
            <person name="Hildebrand F."/>
            <person name="Pallen M.J."/>
        </authorList>
    </citation>
    <scope>NUCLEOTIDE SEQUENCE</scope>
    <source>
        <strain evidence="1">CHK199-9574</strain>
    </source>
</reference>
<reference evidence="1" key="2">
    <citation type="submission" date="2021-04" db="EMBL/GenBank/DDBJ databases">
        <authorList>
            <person name="Gilroy R."/>
        </authorList>
    </citation>
    <scope>NUCLEOTIDE SEQUENCE</scope>
    <source>
        <strain evidence="1">CHK199-9574</strain>
    </source>
</reference>
<evidence type="ECO:0008006" key="3">
    <source>
        <dbReference type="Google" id="ProtNLM"/>
    </source>
</evidence>
<organism evidence="1 2">
    <name type="scientific">Candidatus Borkfalkia excrementavium</name>
    <dbReference type="NCBI Taxonomy" id="2838505"/>
    <lineage>
        <taxon>Bacteria</taxon>
        <taxon>Bacillati</taxon>
        <taxon>Bacillota</taxon>
        <taxon>Clostridia</taxon>
        <taxon>Christensenellales</taxon>
        <taxon>Christensenellaceae</taxon>
        <taxon>Candidatus Borkfalkia</taxon>
    </lineage>
</organism>